<dbReference type="PANTHER" id="PTHR33525">
    <property type="match status" value="1"/>
</dbReference>
<gene>
    <name evidence="3" type="ORF">GPLA_2136</name>
</gene>
<dbReference type="OrthoDB" id="5848404at2"/>
<evidence type="ECO:0000313" key="4">
    <source>
        <dbReference type="Proteomes" id="UP000006322"/>
    </source>
</evidence>
<keyword evidence="3" id="KW-0378">Hydrolase</keyword>
<keyword evidence="4" id="KW-1185">Reference proteome</keyword>
<dbReference type="InterPro" id="IPR003607">
    <property type="entry name" value="HD/PDEase_dom"/>
</dbReference>
<dbReference type="Gene3D" id="1.10.3210.10">
    <property type="entry name" value="Hypothetical protein af1432"/>
    <property type="match status" value="1"/>
</dbReference>
<feature type="region of interest" description="Disordered" evidence="1">
    <location>
        <begin position="13"/>
        <end position="48"/>
    </location>
</feature>
<dbReference type="InterPro" id="IPR052340">
    <property type="entry name" value="RNase_Y/CdgJ"/>
</dbReference>
<dbReference type="Proteomes" id="UP000006322">
    <property type="component" value="Unassembled WGS sequence"/>
</dbReference>
<dbReference type="EMBL" id="BAER01000046">
    <property type="protein sequence ID" value="GAC33041.1"/>
    <property type="molecule type" value="Genomic_DNA"/>
</dbReference>
<organism evidence="3 4">
    <name type="scientific">Paraglaciecola polaris LMG 21857</name>
    <dbReference type="NCBI Taxonomy" id="1129793"/>
    <lineage>
        <taxon>Bacteria</taxon>
        <taxon>Pseudomonadati</taxon>
        <taxon>Pseudomonadota</taxon>
        <taxon>Gammaproteobacteria</taxon>
        <taxon>Alteromonadales</taxon>
        <taxon>Alteromonadaceae</taxon>
        <taxon>Paraglaciecola</taxon>
    </lineage>
</organism>
<reference evidence="4" key="1">
    <citation type="journal article" date="2014" name="Environ. Microbiol.">
        <title>Comparative genomics of the marine bacterial genus Glaciecola reveals the high degree of genomic diversity and genomic characteristic for cold adaptation.</title>
        <authorList>
            <person name="Qin Q.L."/>
            <person name="Xie B.B."/>
            <person name="Yu Y."/>
            <person name="Shu Y.L."/>
            <person name="Rong J.C."/>
            <person name="Zhang Y.J."/>
            <person name="Zhao D.L."/>
            <person name="Chen X.L."/>
            <person name="Zhang X.Y."/>
            <person name="Chen B."/>
            <person name="Zhou B.C."/>
            <person name="Zhang Y.Z."/>
        </authorList>
    </citation>
    <scope>NUCLEOTIDE SEQUENCE [LARGE SCALE GENOMIC DNA]</scope>
    <source>
        <strain evidence="4">LMG 21857</strain>
    </source>
</reference>
<dbReference type="InterPro" id="IPR013976">
    <property type="entry name" value="HDOD"/>
</dbReference>
<accession>K6ZA76</accession>
<dbReference type="PROSITE" id="PS51833">
    <property type="entry name" value="HDOD"/>
    <property type="match status" value="1"/>
</dbReference>
<dbReference type="SUPFAM" id="SSF109604">
    <property type="entry name" value="HD-domain/PDEase-like"/>
    <property type="match status" value="1"/>
</dbReference>
<feature type="compositionally biased region" description="Polar residues" evidence="1">
    <location>
        <begin position="31"/>
        <end position="48"/>
    </location>
</feature>
<dbReference type="PANTHER" id="PTHR33525:SF6">
    <property type="entry name" value="HDOD DOMAIN-CONTAINING PROTEIN"/>
    <property type="match status" value="1"/>
</dbReference>
<dbReference type="AlphaFoldDB" id="K6ZA76"/>
<evidence type="ECO:0000256" key="1">
    <source>
        <dbReference type="SAM" id="MobiDB-lite"/>
    </source>
</evidence>
<comment type="caution">
    <text evidence="3">The sequence shown here is derived from an EMBL/GenBank/DDBJ whole genome shotgun (WGS) entry which is preliminary data.</text>
</comment>
<dbReference type="CDD" id="cd00077">
    <property type="entry name" value="HDc"/>
    <property type="match status" value="1"/>
</dbReference>
<dbReference type="GO" id="GO:0016787">
    <property type="term" value="F:hydrolase activity"/>
    <property type="evidence" value="ECO:0007669"/>
    <property type="project" value="UniProtKB-KW"/>
</dbReference>
<dbReference type="Pfam" id="PF08668">
    <property type="entry name" value="HDOD"/>
    <property type="match status" value="1"/>
</dbReference>
<proteinExistence type="predicted"/>
<evidence type="ECO:0000259" key="2">
    <source>
        <dbReference type="PROSITE" id="PS51833"/>
    </source>
</evidence>
<evidence type="ECO:0000313" key="3">
    <source>
        <dbReference type="EMBL" id="GAC33041.1"/>
    </source>
</evidence>
<dbReference type="RefSeq" id="WP_007104824.1">
    <property type="nucleotide sequence ID" value="NZ_BAER01000046.1"/>
</dbReference>
<name>K6ZA76_9ALTE</name>
<dbReference type="STRING" id="1129793.GPLA_2136"/>
<feature type="domain" description="HDOD" evidence="2">
    <location>
        <begin position="122"/>
        <end position="314"/>
    </location>
</feature>
<protein>
    <submittedName>
        <fullName evidence="3">Metal dependent phosphohydrolase</fullName>
    </submittedName>
</protein>
<sequence>MFGKLISRLFRRGSNQSSHKNAAANDRANNKTVPGNNPSLQADMQQRLHSSKIEENTGEYDIPLPKRTVNISVGSLNRLDFLFYDYLLGPSQTSTTLNPIEQYILTRVNHALKSPESVLTHFPVLPQSVVALTNLLNNPDFDLQAFIKVVEKEPSIATELMKKANSPAYKRGDKEITNLQQAFMFMGADDIKEFVLNRFIKNLCQQKPVYFKTFGEKIWLHSQDVASIAKSLATQRKQNGDAAYTIGLMHDLGKVVIFQFMVEAFKKIDPDFKQDSLVFKKFLSEKSMRLSVELMKIWNMPMLIVNVVQEQVADIGRLDELEPLSATLFEANLISEISLSYQGGHIQPEELLPLLAQTKLRPDARKFLLQKLNIEHDVALSAV</sequence>